<dbReference type="EMBL" id="LCPF01000001">
    <property type="protein sequence ID" value="KKU91549.1"/>
    <property type="molecule type" value="Genomic_DNA"/>
</dbReference>
<dbReference type="SUPFAM" id="SSF50447">
    <property type="entry name" value="Translation proteins"/>
    <property type="match status" value="1"/>
</dbReference>
<name>A0A0G1UBP8_9BACT</name>
<dbReference type="AlphaFoldDB" id="A0A0G1UBP8"/>
<protein>
    <recommendedName>
        <fullName evidence="3">Translation elongation factor-like protein</fullName>
    </recommendedName>
</protein>
<gene>
    <name evidence="1" type="ORF">UY23_C0001G0155</name>
</gene>
<dbReference type="InterPro" id="IPR009000">
    <property type="entry name" value="Transl_B-barrel_sf"/>
</dbReference>
<evidence type="ECO:0008006" key="3">
    <source>
        <dbReference type="Google" id="ProtNLM"/>
    </source>
</evidence>
<evidence type="ECO:0000313" key="2">
    <source>
        <dbReference type="Proteomes" id="UP000034956"/>
    </source>
</evidence>
<accession>A0A0G1UBP8</accession>
<comment type="caution">
    <text evidence="1">The sequence shown here is derived from an EMBL/GenBank/DDBJ whole genome shotgun (WGS) entry which is preliminary data.</text>
</comment>
<organism evidence="1 2">
    <name type="scientific">Candidatus Jorgensenbacteria bacterium GW2011_GWA1_48_11</name>
    <dbReference type="NCBI Taxonomy" id="1618660"/>
    <lineage>
        <taxon>Bacteria</taxon>
        <taxon>Candidatus Joergenseniibacteriota</taxon>
    </lineage>
</organism>
<evidence type="ECO:0000313" key="1">
    <source>
        <dbReference type="EMBL" id="KKU91549.1"/>
    </source>
</evidence>
<dbReference type="Proteomes" id="UP000034956">
    <property type="component" value="Unassembled WGS sequence"/>
</dbReference>
<reference evidence="1 2" key="1">
    <citation type="journal article" date="2015" name="Nature">
        <title>rRNA introns, odd ribosomes, and small enigmatic genomes across a large radiation of phyla.</title>
        <authorList>
            <person name="Brown C.T."/>
            <person name="Hug L.A."/>
            <person name="Thomas B.C."/>
            <person name="Sharon I."/>
            <person name="Castelle C.J."/>
            <person name="Singh A."/>
            <person name="Wilkins M.J."/>
            <person name="Williams K.H."/>
            <person name="Banfield J.F."/>
        </authorList>
    </citation>
    <scope>NUCLEOTIDE SEQUENCE [LARGE SCALE GENOMIC DNA]</scope>
</reference>
<sequence length="94" mass="10395">MGWFSKSKPKPVVGKPIGVVTHYYGGIEVAIVKFNKTVKVGEQVHFKGATTDFSEPIKSMQYDHQAIAEAKKNQEVGIKVGDKVREGDEVFAEE</sequence>
<proteinExistence type="predicted"/>